<reference evidence="1" key="1">
    <citation type="submission" date="2022-11" db="EMBL/GenBank/DDBJ databases">
        <title>Genome Sequence of Boeremia exigua.</title>
        <authorList>
            <person name="Buettner E."/>
        </authorList>
    </citation>
    <scope>NUCLEOTIDE SEQUENCE</scope>
    <source>
        <strain evidence="1">CU02</strain>
    </source>
</reference>
<sequence>MVYILPVHKHDDSGDTPLTAHLVPPAFDLTLVEGWIKFCSKHHSKRCPDPLRINQSGFAPIKVIDCLTREVLTAPKGCTYIALSYVWGSCEAKCPIKRKLKTFLPPNVPQTVEDAMTVVLALKYKYLWVDQYCINQTNTAELHSQLNQMHLIYNHATLTIVAAAGQDAHQGLPGVSHPRSAQNVLSIDGQTWISSRKDARSLAAGSKWATRAWTYQEDFFSRQSLSFTEEQVVFSCDSLHLCESLGLDPHRFSSGNPGTDMSLYRPYLFHIEAYSRRQLTYQGDVLKAIQGVFGHLKDMPRTHADSRGYGRLQLEYWGIPTGCEGVRDNFACGLLWEHHSDEPPQRRPDFPSWSWAGWVTPVEWDSLFHLVLPEKRSRPQRAPSYDTKAHDCWDVVPSKYDAQIAGSATKAELSFIPPEYLTTQKCSFSVQTIDGDYIPLVRAMDKRSDVIYEKRMGTSGSSINGGISIPPTPKKHVERRYSIAEDFLGPTSALYTMNLAITADIVRIHSQRQPYLVWAPSDSNAARNRYAIAGTDPSWPVFWPLSLTVFIEQCPHLHSLLLTRTLEVILLHEHFGLLVWHTEDDCERLGILQLKGRVCSRGFSALGDAETEEERLIHVSGKSDHDLRLPRHYDTRIRRVVVT</sequence>
<comment type="caution">
    <text evidence="1">The sequence shown here is derived from an EMBL/GenBank/DDBJ whole genome shotgun (WGS) entry which is preliminary data.</text>
</comment>
<dbReference type="Proteomes" id="UP001153331">
    <property type="component" value="Unassembled WGS sequence"/>
</dbReference>
<evidence type="ECO:0000313" key="2">
    <source>
        <dbReference type="Proteomes" id="UP001153331"/>
    </source>
</evidence>
<accession>A0ACC2I3K4</accession>
<protein>
    <submittedName>
        <fullName evidence="1">Uncharacterized protein</fullName>
    </submittedName>
</protein>
<name>A0ACC2I3K4_9PLEO</name>
<organism evidence="1 2">
    <name type="scientific">Boeremia exigua</name>
    <dbReference type="NCBI Taxonomy" id="749465"/>
    <lineage>
        <taxon>Eukaryota</taxon>
        <taxon>Fungi</taxon>
        <taxon>Dikarya</taxon>
        <taxon>Ascomycota</taxon>
        <taxon>Pezizomycotina</taxon>
        <taxon>Dothideomycetes</taxon>
        <taxon>Pleosporomycetidae</taxon>
        <taxon>Pleosporales</taxon>
        <taxon>Pleosporineae</taxon>
        <taxon>Didymellaceae</taxon>
        <taxon>Boeremia</taxon>
    </lineage>
</organism>
<keyword evidence="2" id="KW-1185">Reference proteome</keyword>
<evidence type="ECO:0000313" key="1">
    <source>
        <dbReference type="EMBL" id="KAJ8109882.1"/>
    </source>
</evidence>
<proteinExistence type="predicted"/>
<gene>
    <name evidence="1" type="ORF">OPT61_g7133</name>
</gene>
<dbReference type="EMBL" id="JAPHNI010000559">
    <property type="protein sequence ID" value="KAJ8109882.1"/>
    <property type="molecule type" value="Genomic_DNA"/>
</dbReference>